<dbReference type="Proteomes" id="UP000037069">
    <property type="component" value="Unassembled WGS sequence"/>
</dbReference>
<comment type="caution">
    <text evidence="2">The sequence shown here is derived from an EMBL/GenBank/DDBJ whole genome shotgun (WGS) entry which is preliminary data.</text>
</comment>
<reference evidence="2 3" key="1">
    <citation type="journal article" date="2015" name="Nat. Commun.">
        <title>Lucilia cuprina genome unlocks parasitic fly biology to underpin future interventions.</title>
        <authorList>
            <person name="Anstead C.A."/>
            <person name="Korhonen P.K."/>
            <person name="Young N.D."/>
            <person name="Hall R.S."/>
            <person name="Jex A.R."/>
            <person name="Murali S.C."/>
            <person name="Hughes D.S."/>
            <person name="Lee S.F."/>
            <person name="Perry T."/>
            <person name="Stroehlein A.J."/>
            <person name="Ansell B.R."/>
            <person name="Breugelmans B."/>
            <person name="Hofmann A."/>
            <person name="Qu J."/>
            <person name="Dugan S."/>
            <person name="Lee S.L."/>
            <person name="Chao H."/>
            <person name="Dinh H."/>
            <person name="Han Y."/>
            <person name="Doddapaneni H.V."/>
            <person name="Worley K.C."/>
            <person name="Muzny D.M."/>
            <person name="Ioannidis P."/>
            <person name="Waterhouse R.M."/>
            <person name="Zdobnov E.M."/>
            <person name="James P.J."/>
            <person name="Bagnall N.H."/>
            <person name="Kotze A.C."/>
            <person name="Gibbs R.A."/>
            <person name="Richards S."/>
            <person name="Batterham P."/>
            <person name="Gasser R.B."/>
        </authorList>
    </citation>
    <scope>NUCLEOTIDE SEQUENCE [LARGE SCALE GENOMIC DNA]</scope>
    <source>
        <strain evidence="2 3">LS</strain>
        <tissue evidence="2">Full body</tissue>
    </source>
</reference>
<sequence length="125" mass="12867">MKSISVFILLAIMFGGVAQICAQEEVVAPVDDVASAAEDVAEVLPIDEISEIIDPVLDAAVAAVEAIASTGGPKKERIADEVLSIIKDEIAAFRATFGEGHDAVPISNIASGLLKTKESVPAAPL</sequence>
<protein>
    <submittedName>
        <fullName evidence="2">Uncharacterized protein</fullName>
    </submittedName>
</protein>
<organism evidence="2 3">
    <name type="scientific">Lucilia cuprina</name>
    <name type="common">Green bottle fly</name>
    <name type="synonym">Australian sheep blowfly</name>
    <dbReference type="NCBI Taxonomy" id="7375"/>
    <lineage>
        <taxon>Eukaryota</taxon>
        <taxon>Metazoa</taxon>
        <taxon>Ecdysozoa</taxon>
        <taxon>Arthropoda</taxon>
        <taxon>Hexapoda</taxon>
        <taxon>Insecta</taxon>
        <taxon>Pterygota</taxon>
        <taxon>Neoptera</taxon>
        <taxon>Endopterygota</taxon>
        <taxon>Diptera</taxon>
        <taxon>Brachycera</taxon>
        <taxon>Muscomorpha</taxon>
        <taxon>Oestroidea</taxon>
        <taxon>Calliphoridae</taxon>
        <taxon>Luciliinae</taxon>
        <taxon>Lucilia</taxon>
    </lineage>
</organism>
<gene>
    <name evidence="2" type="ORF">FF38_08179</name>
</gene>
<feature type="signal peptide" evidence="1">
    <location>
        <begin position="1"/>
        <end position="22"/>
    </location>
</feature>
<name>A0A0L0C337_LUCCU</name>
<evidence type="ECO:0000313" key="2">
    <source>
        <dbReference type="EMBL" id="KNC25824.1"/>
    </source>
</evidence>
<keyword evidence="1" id="KW-0732">Signal</keyword>
<proteinExistence type="predicted"/>
<dbReference type="EMBL" id="JRES01001065">
    <property type="protein sequence ID" value="KNC25824.1"/>
    <property type="molecule type" value="Genomic_DNA"/>
</dbReference>
<evidence type="ECO:0000313" key="3">
    <source>
        <dbReference type="Proteomes" id="UP000037069"/>
    </source>
</evidence>
<keyword evidence="3" id="KW-1185">Reference proteome</keyword>
<accession>A0A0L0C337</accession>
<dbReference type="AlphaFoldDB" id="A0A0L0C337"/>
<feature type="chain" id="PRO_5005535599" evidence="1">
    <location>
        <begin position="23"/>
        <end position="125"/>
    </location>
</feature>
<evidence type="ECO:0000256" key="1">
    <source>
        <dbReference type="SAM" id="SignalP"/>
    </source>
</evidence>